<reference evidence="3 4" key="1">
    <citation type="submission" date="2024-01" db="EMBL/GenBank/DDBJ databases">
        <title>Complete genome of Cladobotryum mycophilum ATHUM6906.</title>
        <authorList>
            <person name="Christinaki A.C."/>
            <person name="Myridakis A.I."/>
            <person name="Kouvelis V.N."/>
        </authorList>
    </citation>
    <scope>NUCLEOTIDE SEQUENCE [LARGE SCALE GENOMIC DNA]</scope>
    <source>
        <strain evidence="3 4">ATHUM6906</strain>
    </source>
</reference>
<dbReference type="SUPFAM" id="SSF52540">
    <property type="entry name" value="P-loop containing nucleoside triphosphate hydrolases"/>
    <property type="match status" value="1"/>
</dbReference>
<dbReference type="EMBL" id="JAVFKD010000015">
    <property type="protein sequence ID" value="KAK5989024.1"/>
    <property type="molecule type" value="Genomic_DNA"/>
</dbReference>
<feature type="domain" description="Nephrocystin 3-like N-terminal" evidence="2">
    <location>
        <begin position="313"/>
        <end position="427"/>
    </location>
</feature>
<keyword evidence="1" id="KW-0677">Repeat</keyword>
<evidence type="ECO:0000256" key="1">
    <source>
        <dbReference type="ARBA" id="ARBA00022737"/>
    </source>
</evidence>
<dbReference type="InterPro" id="IPR029058">
    <property type="entry name" value="AB_hydrolase_fold"/>
</dbReference>
<proteinExistence type="predicted"/>
<name>A0ABR0SA35_9HYPO</name>
<comment type="caution">
    <text evidence="3">The sequence shown here is derived from an EMBL/GenBank/DDBJ whole genome shotgun (WGS) entry which is preliminary data.</text>
</comment>
<accession>A0ABR0SA35</accession>
<evidence type="ECO:0000313" key="3">
    <source>
        <dbReference type="EMBL" id="KAK5989024.1"/>
    </source>
</evidence>
<dbReference type="InterPro" id="IPR027417">
    <property type="entry name" value="P-loop_NTPase"/>
</dbReference>
<dbReference type="Pfam" id="PF24883">
    <property type="entry name" value="NPHP3_N"/>
    <property type="match status" value="1"/>
</dbReference>
<dbReference type="InterPro" id="IPR056884">
    <property type="entry name" value="NPHP3-like_N"/>
</dbReference>
<gene>
    <name evidence="3" type="ORF">PT974_10522</name>
</gene>
<dbReference type="PANTHER" id="PTHR10039:SF5">
    <property type="entry name" value="NACHT DOMAIN-CONTAINING PROTEIN"/>
    <property type="match status" value="1"/>
</dbReference>
<sequence length="1124" mass="128288">MSVSDRIPKVFRLRKLPNHVSTPHHVAHLLNQALGIAADHVTIQSIARTSDRWEASPSKVATLQFKSIPECLHPQRQEWEIALSDPPEHKIILDTHFEGFTVLNDVAPSQHHADLIYQLKSGGWNLDSSKSIVFLAHSLGGIVLKEVLVQIADRDKSVASILDNVQGAIMFGVPSLGMQQSHLMAMVEGQANDMLVQDLSRENGSSYLRQLNKSFEGITFTRAARIFWAYETKESRTVIQRPDGSWDRNGPLAVLVNPDSATCHQNRKSKALTIPINDDHTNMVKFSRELHTELYSPELDFRIDQIEEPFQDTFKWIFDLPIFCNWLHEGSGLFWIHGKPGSGKSTLMKFIYRSQQTWELLHDWRRCSHEITAGFFFHYRGAALQKSFEGVLRSLIIQILSSHSSPFQRLHQPTWNSFQELEKEKSTISGEIRRAQIRWQKVVTGLEKLHDSIGSSHYQQTGLFTNDYETILRLDEEKLKLEQEIKEGQSNILRMEPQFQQIVERFRPYQTAPETQFLTEIAVAYRENGHSLISKLERILRLLLDQNTISMDLILFFDALDEFDGHPDMISRFLWGLVEVPQTSKTRVKVCFSSRPWQSLQSHFSHYPNFGLQDYTKIDIEEYAARSLTRGSLSNRSIIELIPVIIARANGVFLWVKLAVHELLGVGTTNAGFASRQALEQKLQELPDDLCEFYELIIERISLSNRRRTFVLVELLIRQHGHPVTADHIRRAVITSSCSTYQEAEEELQKDNIIFQHSKHTQRKEMLRSDISTWGGGLVEVKGDHAQFMHQTVLEFVMDLSFKRSVLGDLAVIFNENGHSFHLKYWISARPSQDQLEQPNHDAQLVARIAYHAEQSELTTGNSHFHFLNSIPNYKLRSSFIFSILPSTPALENFLRFIASNGLTLSLRDWVETYSVYLRHLPHKPFGPQFPLLSLLVFSSQGRVFQEGYLNAARLLLENGYSVKLDLVFFKALLEKVCIPITEDPHKIPKTALYSLATLVAQHGQDPNIVLTLWSGSTAIKCSPLHIAPPSLVVELLKHSANVNDADSMNRTPLDWVLNRPSEAIELGIAEWDCSQRYELCNILLKAGGTAKIQNWKMALADFEREGYDTADLELSYCSATYTG</sequence>
<dbReference type="InterPro" id="IPR036770">
    <property type="entry name" value="Ankyrin_rpt-contain_sf"/>
</dbReference>
<organism evidence="3 4">
    <name type="scientific">Cladobotryum mycophilum</name>
    <dbReference type="NCBI Taxonomy" id="491253"/>
    <lineage>
        <taxon>Eukaryota</taxon>
        <taxon>Fungi</taxon>
        <taxon>Dikarya</taxon>
        <taxon>Ascomycota</taxon>
        <taxon>Pezizomycotina</taxon>
        <taxon>Sordariomycetes</taxon>
        <taxon>Hypocreomycetidae</taxon>
        <taxon>Hypocreales</taxon>
        <taxon>Hypocreaceae</taxon>
        <taxon>Cladobotryum</taxon>
    </lineage>
</organism>
<dbReference type="Proteomes" id="UP001338125">
    <property type="component" value="Unassembled WGS sequence"/>
</dbReference>
<dbReference type="Gene3D" id="1.25.40.20">
    <property type="entry name" value="Ankyrin repeat-containing domain"/>
    <property type="match status" value="1"/>
</dbReference>
<evidence type="ECO:0000259" key="2">
    <source>
        <dbReference type="Pfam" id="PF24883"/>
    </source>
</evidence>
<dbReference type="SUPFAM" id="SSF53474">
    <property type="entry name" value="alpha/beta-Hydrolases"/>
    <property type="match status" value="1"/>
</dbReference>
<evidence type="ECO:0000313" key="4">
    <source>
        <dbReference type="Proteomes" id="UP001338125"/>
    </source>
</evidence>
<protein>
    <recommendedName>
        <fullName evidence="2">Nephrocystin 3-like N-terminal domain-containing protein</fullName>
    </recommendedName>
</protein>
<keyword evidence="4" id="KW-1185">Reference proteome</keyword>
<dbReference type="Gene3D" id="3.40.50.300">
    <property type="entry name" value="P-loop containing nucleotide triphosphate hydrolases"/>
    <property type="match status" value="1"/>
</dbReference>
<dbReference type="PANTHER" id="PTHR10039">
    <property type="entry name" value="AMELOGENIN"/>
    <property type="match status" value="1"/>
</dbReference>